<evidence type="ECO:0000313" key="1">
    <source>
        <dbReference type="EMBL" id="MCN9243365.1"/>
    </source>
</evidence>
<name>A0ABT0ZIF4_9ACTN</name>
<evidence type="ECO:0008006" key="3">
    <source>
        <dbReference type="Google" id="ProtNLM"/>
    </source>
</evidence>
<reference evidence="1 2" key="1">
    <citation type="submission" date="2022-05" db="EMBL/GenBank/DDBJ databases">
        <title>Streptomyces sp. nov. RY43-2 isolated from soil of a peat swamp forest.</title>
        <authorList>
            <person name="Kanchanasin P."/>
            <person name="Tanasupawat S."/>
            <person name="Phongsopitanun W."/>
        </authorList>
    </citation>
    <scope>NUCLEOTIDE SEQUENCE [LARGE SCALE GENOMIC DNA]</scope>
    <source>
        <strain evidence="1 2">RY43-2</strain>
    </source>
</reference>
<proteinExistence type="predicted"/>
<accession>A0ABT0ZIF4</accession>
<keyword evidence="2" id="KW-1185">Reference proteome</keyword>
<gene>
    <name evidence="1" type="ORF">NGF19_21700</name>
</gene>
<comment type="caution">
    <text evidence="1">The sequence shown here is derived from an EMBL/GenBank/DDBJ whole genome shotgun (WGS) entry which is preliminary data.</text>
</comment>
<dbReference type="Proteomes" id="UP001523219">
    <property type="component" value="Unassembled WGS sequence"/>
</dbReference>
<organism evidence="1 2">
    <name type="scientific">Streptomyces macrolidinus</name>
    <dbReference type="NCBI Taxonomy" id="2952607"/>
    <lineage>
        <taxon>Bacteria</taxon>
        <taxon>Bacillati</taxon>
        <taxon>Actinomycetota</taxon>
        <taxon>Actinomycetes</taxon>
        <taxon>Kitasatosporales</taxon>
        <taxon>Streptomycetaceae</taxon>
        <taxon>Streptomyces</taxon>
    </lineage>
</organism>
<protein>
    <recommendedName>
        <fullName evidence="3">PE-PGRS family protein</fullName>
    </recommendedName>
</protein>
<dbReference type="RefSeq" id="WP_252426741.1">
    <property type="nucleotide sequence ID" value="NZ_JAMWMR010000021.1"/>
</dbReference>
<dbReference type="EMBL" id="JAMWMR010000021">
    <property type="protein sequence ID" value="MCN9243365.1"/>
    <property type="molecule type" value="Genomic_DNA"/>
</dbReference>
<sequence length="643" mass="71828">MKEVPDRAPFEEVHRAAVAAIDLLRQLAVEQGGVEPPLPRDDMAVGFLGRTHFSHWPGPNGCPEWLLEAWRRCDYPVDHPHAPRRTVPIGRDRLLEQLRDEVESPFPRWAAKLVMCAELSAAYLDGTLTPAEILAAYPARWTMPVRERFEYGRLRRAYERELQAHLKASLGADTDAWLRLLTVVDQDCAPDTDGPSAFLGWPELVKRSQDIDAADPERFVPAKDLTSKKVEDLLFYARWWWPAGEVLRRCDADTLDVLIPVLPAGTRLALARYTVALRHGTPREVLEHLLRSDDREALRAVAEGIDLTPRTALRLLTVGDPDIHLAVLGVHFYIHAEEHVAALTDPAVPLAPFVDRIPWNALPDCLHAIEPELIEAAFASSHQAKFKMPEQLTGCLNLLRQGGPARLAALLASGRVSPGAARICRTALAAPDPLAALEARVERELTTPKLVSRLRRLGSRAGSDQADRLMRIFSRLDWDLLEVEHAREPFRFWPQMVNRQDTPLDVAARHTDAIETDHRRHRPETDRPEVARVLVRSGLSFSANPDAANLQLEDLLTTEVISTDDLLHDAGLGPCVLRYLAEARLRPDAPPQAVEAVDKLAELVRTHLPATDDEAWQRLYTRLAGLDPSGPERGTIHDILTTA</sequence>
<evidence type="ECO:0000313" key="2">
    <source>
        <dbReference type="Proteomes" id="UP001523219"/>
    </source>
</evidence>